<evidence type="ECO:0000313" key="3">
    <source>
        <dbReference type="EMBL" id="WHY53622.1"/>
    </source>
</evidence>
<sequence>MTQKSFNLGDIVSTSIVLVMFLAIFFVMIHMIKKMKATTPLPPQQTLQQQVEALTKRVQNLEQQLDKLSRTNRQ</sequence>
<evidence type="ECO:0000313" key="4">
    <source>
        <dbReference type="Proteomes" id="UP001178322"/>
    </source>
</evidence>
<feature type="coiled-coil region" evidence="1">
    <location>
        <begin position="44"/>
        <end position="71"/>
    </location>
</feature>
<organism evidence="3 4">
    <name type="scientific">Lysinibacillus pakistanensis</name>
    <dbReference type="NCBI Taxonomy" id="759811"/>
    <lineage>
        <taxon>Bacteria</taxon>
        <taxon>Bacillati</taxon>
        <taxon>Bacillota</taxon>
        <taxon>Bacilli</taxon>
        <taxon>Bacillales</taxon>
        <taxon>Bacillaceae</taxon>
        <taxon>Lysinibacillus</taxon>
    </lineage>
</organism>
<dbReference type="Proteomes" id="UP001178322">
    <property type="component" value="Chromosome"/>
</dbReference>
<feature type="transmembrane region" description="Helical" evidence="2">
    <location>
        <begin position="12"/>
        <end position="32"/>
    </location>
</feature>
<keyword evidence="2" id="KW-0472">Membrane</keyword>
<dbReference type="EMBL" id="CP126101">
    <property type="protein sequence ID" value="WHY53622.1"/>
    <property type="molecule type" value="Genomic_DNA"/>
</dbReference>
<reference evidence="3" key="1">
    <citation type="submission" date="2023-05" db="EMBL/GenBank/DDBJ databases">
        <title>Comparative genomics of Bacillaceae isolates and their secondary metabolite potential.</title>
        <authorList>
            <person name="Song L."/>
            <person name="Nielsen L.J."/>
            <person name="Mohite O."/>
            <person name="Xu X."/>
            <person name="Weber T."/>
            <person name="Kovacs A.T."/>
        </authorList>
    </citation>
    <scope>NUCLEOTIDE SEQUENCE</scope>
    <source>
        <strain evidence="3">LY1</strain>
    </source>
</reference>
<evidence type="ECO:0000256" key="1">
    <source>
        <dbReference type="SAM" id="Coils"/>
    </source>
</evidence>
<gene>
    <name evidence="3" type="ORF">QNH24_10420</name>
</gene>
<protein>
    <recommendedName>
        <fullName evidence="5">Holin</fullName>
    </recommendedName>
</protein>
<evidence type="ECO:0000256" key="2">
    <source>
        <dbReference type="SAM" id="Phobius"/>
    </source>
</evidence>
<evidence type="ECO:0008006" key="5">
    <source>
        <dbReference type="Google" id="ProtNLM"/>
    </source>
</evidence>
<accession>A0AAX3X2P5</accession>
<dbReference type="AlphaFoldDB" id="A0AAX3X2P5"/>
<keyword evidence="2" id="KW-0812">Transmembrane</keyword>
<dbReference type="RefSeq" id="WP_283872033.1">
    <property type="nucleotide sequence ID" value="NZ_CP126101.1"/>
</dbReference>
<keyword evidence="2" id="KW-1133">Transmembrane helix</keyword>
<name>A0AAX3X2P5_9BACI</name>
<keyword evidence="1" id="KW-0175">Coiled coil</keyword>
<proteinExistence type="predicted"/>